<dbReference type="Pfam" id="PF01381">
    <property type="entry name" value="HTH_3"/>
    <property type="match status" value="1"/>
</dbReference>
<evidence type="ECO:0000259" key="1">
    <source>
        <dbReference type="PROSITE" id="PS50943"/>
    </source>
</evidence>
<dbReference type="CDD" id="cd00093">
    <property type="entry name" value="HTH_XRE"/>
    <property type="match status" value="1"/>
</dbReference>
<organism evidence="2 3">
    <name type="scientific">Hungatella hathewayi</name>
    <dbReference type="NCBI Taxonomy" id="154046"/>
    <lineage>
        <taxon>Bacteria</taxon>
        <taxon>Bacillati</taxon>
        <taxon>Bacillota</taxon>
        <taxon>Clostridia</taxon>
        <taxon>Lachnospirales</taxon>
        <taxon>Lachnospiraceae</taxon>
        <taxon>Hungatella</taxon>
    </lineage>
</organism>
<name>A0A374P2T2_9FIRM</name>
<dbReference type="SMART" id="SM00530">
    <property type="entry name" value="HTH_XRE"/>
    <property type="match status" value="1"/>
</dbReference>
<accession>A0A374P2T2</accession>
<gene>
    <name evidence="2" type="ORF">DXD79_20130</name>
</gene>
<dbReference type="PROSITE" id="PS50943">
    <property type="entry name" value="HTH_CROC1"/>
    <property type="match status" value="1"/>
</dbReference>
<comment type="caution">
    <text evidence="2">The sequence shown here is derived from an EMBL/GenBank/DDBJ whole genome shotgun (WGS) entry which is preliminary data.</text>
</comment>
<dbReference type="EMBL" id="QSON01000010">
    <property type="protein sequence ID" value="RGJ00806.1"/>
    <property type="molecule type" value="Genomic_DNA"/>
</dbReference>
<evidence type="ECO:0000313" key="3">
    <source>
        <dbReference type="Proteomes" id="UP000263014"/>
    </source>
</evidence>
<dbReference type="AlphaFoldDB" id="A0A374P2T2"/>
<feature type="domain" description="HTH cro/C1-type" evidence="1">
    <location>
        <begin position="17"/>
        <end position="61"/>
    </location>
</feature>
<evidence type="ECO:0000313" key="2">
    <source>
        <dbReference type="EMBL" id="RGJ00806.1"/>
    </source>
</evidence>
<protein>
    <submittedName>
        <fullName evidence="2">XRE family transcriptional regulator</fullName>
    </submittedName>
</protein>
<dbReference type="InterPro" id="IPR010982">
    <property type="entry name" value="Lambda_DNA-bd_dom_sf"/>
</dbReference>
<reference evidence="2 3" key="1">
    <citation type="submission" date="2018-08" db="EMBL/GenBank/DDBJ databases">
        <title>A genome reference for cultivated species of the human gut microbiota.</title>
        <authorList>
            <person name="Zou Y."/>
            <person name="Xue W."/>
            <person name="Luo G."/>
        </authorList>
    </citation>
    <scope>NUCLEOTIDE SEQUENCE [LARGE SCALE GENOMIC DNA]</scope>
    <source>
        <strain evidence="2 3">TM09-12</strain>
    </source>
</reference>
<sequence>MRLNETKMQIKMGEQEMNIRMLAEKSGVSRQTISCIKAGKSCSPVVAYKLAEALGMSMEEILNQ</sequence>
<dbReference type="Gene3D" id="1.10.260.40">
    <property type="entry name" value="lambda repressor-like DNA-binding domains"/>
    <property type="match status" value="1"/>
</dbReference>
<dbReference type="GO" id="GO:0003677">
    <property type="term" value="F:DNA binding"/>
    <property type="evidence" value="ECO:0007669"/>
    <property type="project" value="InterPro"/>
</dbReference>
<dbReference type="InterPro" id="IPR001387">
    <property type="entry name" value="Cro/C1-type_HTH"/>
</dbReference>
<proteinExistence type="predicted"/>
<dbReference type="Proteomes" id="UP000263014">
    <property type="component" value="Unassembled WGS sequence"/>
</dbReference>
<dbReference type="SUPFAM" id="SSF47413">
    <property type="entry name" value="lambda repressor-like DNA-binding domains"/>
    <property type="match status" value="1"/>
</dbReference>
<dbReference type="RefSeq" id="WP_027294645.1">
    <property type="nucleotide sequence ID" value="NZ_QSON01000010.1"/>
</dbReference>